<evidence type="ECO:0008006" key="8">
    <source>
        <dbReference type="Google" id="ProtNLM"/>
    </source>
</evidence>
<evidence type="ECO:0000256" key="6">
    <source>
        <dbReference type="SAM" id="Phobius"/>
    </source>
</evidence>
<feature type="transmembrane region" description="Helical" evidence="6">
    <location>
        <begin position="98"/>
        <end position="124"/>
    </location>
</feature>
<keyword evidence="5 6" id="KW-0472">Membrane</keyword>
<proteinExistence type="inferred from homology"/>
<dbReference type="PANTHER" id="PTHR12841">
    <property type="entry name" value="PROTEIN UNC-50 HOMOLOG"/>
    <property type="match status" value="1"/>
</dbReference>
<evidence type="ECO:0000256" key="1">
    <source>
        <dbReference type="ARBA" id="ARBA00004141"/>
    </source>
</evidence>
<feature type="transmembrane region" description="Helical" evidence="6">
    <location>
        <begin position="186"/>
        <end position="209"/>
    </location>
</feature>
<name>A0A7S0D0R4_MICPS</name>
<feature type="transmembrane region" description="Helical" evidence="6">
    <location>
        <begin position="154"/>
        <end position="174"/>
    </location>
</feature>
<keyword evidence="4 6" id="KW-1133">Transmembrane helix</keyword>
<evidence type="ECO:0000256" key="3">
    <source>
        <dbReference type="ARBA" id="ARBA00022692"/>
    </source>
</evidence>
<dbReference type="GO" id="GO:0000139">
    <property type="term" value="C:Golgi membrane"/>
    <property type="evidence" value="ECO:0007669"/>
    <property type="project" value="TreeGrafter"/>
</dbReference>
<comment type="similarity">
    <text evidence="2">Belongs to the unc-50 family.</text>
</comment>
<protein>
    <recommendedName>
        <fullName evidence="8">UNC-50 family protein</fullName>
    </recommendedName>
</protein>
<reference evidence="7" key="1">
    <citation type="submission" date="2021-01" db="EMBL/GenBank/DDBJ databases">
        <authorList>
            <person name="Corre E."/>
            <person name="Pelletier E."/>
            <person name="Niang G."/>
            <person name="Scheremetjew M."/>
            <person name="Finn R."/>
            <person name="Kale V."/>
            <person name="Holt S."/>
            <person name="Cochrane G."/>
            <person name="Meng A."/>
            <person name="Brown T."/>
            <person name="Cohen L."/>
        </authorList>
    </citation>
    <scope>NUCLEOTIDE SEQUENCE</scope>
    <source>
        <strain evidence="7">CCAC1681</strain>
    </source>
</reference>
<sequence length="250" mass="28496">MQNYPLKVEPQRYRGSGFPPYVRRLLKWRQMDLEYTAWQAYLMCTNPRVVYRHTTYRKQTKNRWARDDPAFVVITGALVALVALLYCAFYSHTAANTAYVVACAVLVDYVGLGALIATTCWFLANRFLRADAGHSHAVEQRVEWLYAFDIHVNAFFPLFLTLYVVQLVLSPLLLQSGFVPRLLSNALYCGALSYYHYCAFAGYAALPFLENTTAFLYPAYLTMGLTPVALLCGFNPTRFVLSIYFHDVLG</sequence>
<organism evidence="7">
    <name type="scientific">Micromonas pusilla</name>
    <name type="common">Picoplanktonic green alga</name>
    <name type="synonym">Chromulina pusilla</name>
    <dbReference type="NCBI Taxonomy" id="38833"/>
    <lineage>
        <taxon>Eukaryota</taxon>
        <taxon>Viridiplantae</taxon>
        <taxon>Chlorophyta</taxon>
        <taxon>Mamiellophyceae</taxon>
        <taxon>Mamiellales</taxon>
        <taxon>Mamiellaceae</taxon>
        <taxon>Micromonas</taxon>
    </lineage>
</organism>
<dbReference type="PANTHER" id="PTHR12841:SF6">
    <property type="entry name" value="PROTEIN UNC-50 HOMOLOG"/>
    <property type="match status" value="1"/>
</dbReference>
<gene>
    <name evidence="7" type="ORF">MSP1401_LOCUS6020</name>
</gene>
<feature type="transmembrane region" description="Helical" evidence="6">
    <location>
        <begin position="70"/>
        <end position="91"/>
    </location>
</feature>
<dbReference type="InterPro" id="IPR007881">
    <property type="entry name" value="UNC-50"/>
</dbReference>
<evidence type="ECO:0000313" key="7">
    <source>
        <dbReference type="EMBL" id="CAD8439911.1"/>
    </source>
</evidence>
<dbReference type="Pfam" id="PF05216">
    <property type="entry name" value="UNC-50"/>
    <property type="match status" value="1"/>
</dbReference>
<dbReference type="AlphaFoldDB" id="A0A7S0D0R4"/>
<evidence type="ECO:0000256" key="2">
    <source>
        <dbReference type="ARBA" id="ARBA00006293"/>
    </source>
</evidence>
<feature type="transmembrane region" description="Helical" evidence="6">
    <location>
        <begin position="215"/>
        <end position="234"/>
    </location>
</feature>
<evidence type="ECO:0000256" key="4">
    <source>
        <dbReference type="ARBA" id="ARBA00022989"/>
    </source>
</evidence>
<dbReference type="EMBL" id="HBEN01007359">
    <property type="protein sequence ID" value="CAD8439911.1"/>
    <property type="molecule type" value="Transcribed_RNA"/>
</dbReference>
<keyword evidence="3 6" id="KW-0812">Transmembrane</keyword>
<comment type="subcellular location">
    <subcellularLocation>
        <location evidence="1">Membrane</location>
        <topology evidence="1">Multi-pass membrane protein</topology>
    </subcellularLocation>
</comment>
<accession>A0A7S0D0R4</accession>
<evidence type="ECO:0000256" key="5">
    <source>
        <dbReference type="ARBA" id="ARBA00023136"/>
    </source>
</evidence>